<gene>
    <name evidence="1" type="ORF">DPMN_189554</name>
</gene>
<sequence length="56" mass="6105">MEKNFLGVKAYITVSFQRPFNPSCTDKYAALPGHLNCEDLGHLTGKPIPLPDSGNT</sequence>
<name>A0A9D4I9L2_DREPO</name>
<proteinExistence type="predicted"/>
<dbReference type="Proteomes" id="UP000828390">
    <property type="component" value="Unassembled WGS sequence"/>
</dbReference>
<dbReference type="EMBL" id="JAIWYP010000010">
    <property type="protein sequence ID" value="KAH3754871.1"/>
    <property type="molecule type" value="Genomic_DNA"/>
</dbReference>
<evidence type="ECO:0000313" key="2">
    <source>
        <dbReference type="Proteomes" id="UP000828390"/>
    </source>
</evidence>
<reference evidence="1" key="2">
    <citation type="submission" date="2020-11" db="EMBL/GenBank/DDBJ databases">
        <authorList>
            <person name="McCartney M.A."/>
            <person name="Auch B."/>
            <person name="Kono T."/>
            <person name="Mallez S."/>
            <person name="Becker A."/>
            <person name="Gohl D.M."/>
            <person name="Silverstein K.A.T."/>
            <person name="Koren S."/>
            <person name="Bechman K.B."/>
            <person name="Herman A."/>
            <person name="Abrahante J.E."/>
            <person name="Garbe J."/>
        </authorList>
    </citation>
    <scope>NUCLEOTIDE SEQUENCE</scope>
    <source>
        <strain evidence="1">Duluth1</strain>
        <tissue evidence="1">Whole animal</tissue>
    </source>
</reference>
<accession>A0A9D4I9L2</accession>
<organism evidence="1 2">
    <name type="scientific">Dreissena polymorpha</name>
    <name type="common">Zebra mussel</name>
    <name type="synonym">Mytilus polymorpha</name>
    <dbReference type="NCBI Taxonomy" id="45954"/>
    <lineage>
        <taxon>Eukaryota</taxon>
        <taxon>Metazoa</taxon>
        <taxon>Spiralia</taxon>
        <taxon>Lophotrochozoa</taxon>
        <taxon>Mollusca</taxon>
        <taxon>Bivalvia</taxon>
        <taxon>Autobranchia</taxon>
        <taxon>Heteroconchia</taxon>
        <taxon>Euheterodonta</taxon>
        <taxon>Imparidentia</taxon>
        <taxon>Neoheterodontei</taxon>
        <taxon>Myida</taxon>
        <taxon>Dreissenoidea</taxon>
        <taxon>Dreissenidae</taxon>
        <taxon>Dreissena</taxon>
    </lineage>
</organism>
<dbReference type="AlphaFoldDB" id="A0A9D4I9L2"/>
<reference evidence="1" key="1">
    <citation type="journal article" date="2019" name="bioRxiv">
        <title>The Genome of the Zebra Mussel, Dreissena polymorpha: A Resource for Invasive Species Research.</title>
        <authorList>
            <person name="McCartney M.A."/>
            <person name="Auch B."/>
            <person name="Kono T."/>
            <person name="Mallez S."/>
            <person name="Zhang Y."/>
            <person name="Obille A."/>
            <person name="Becker A."/>
            <person name="Abrahante J.E."/>
            <person name="Garbe J."/>
            <person name="Badalamenti J.P."/>
            <person name="Herman A."/>
            <person name="Mangelson H."/>
            <person name="Liachko I."/>
            <person name="Sullivan S."/>
            <person name="Sone E.D."/>
            <person name="Koren S."/>
            <person name="Silverstein K.A.T."/>
            <person name="Beckman K.B."/>
            <person name="Gohl D.M."/>
        </authorList>
    </citation>
    <scope>NUCLEOTIDE SEQUENCE</scope>
    <source>
        <strain evidence="1">Duluth1</strain>
        <tissue evidence="1">Whole animal</tissue>
    </source>
</reference>
<comment type="caution">
    <text evidence="1">The sequence shown here is derived from an EMBL/GenBank/DDBJ whole genome shotgun (WGS) entry which is preliminary data.</text>
</comment>
<evidence type="ECO:0000313" key="1">
    <source>
        <dbReference type="EMBL" id="KAH3754871.1"/>
    </source>
</evidence>
<keyword evidence="2" id="KW-1185">Reference proteome</keyword>
<protein>
    <submittedName>
        <fullName evidence="1">Uncharacterized protein</fullName>
    </submittedName>
</protein>